<accession>A0A0C9VSV7</accession>
<dbReference type="EMBL" id="KN839866">
    <property type="protein sequence ID" value="KIJ60990.1"/>
    <property type="molecule type" value="Genomic_DNA"/>
</dbReference>
<evidence type="ECO:0000256" key="4">
    <source>
        <dbReference type="ARBA" id="ARBA00022679"/>
    </source>
</evidence>
<dbReference type="AlphaFoldDB" id="A0A0C9VSV7"/>
<keyword evidence="6" id="KW-0418">Kinase</keyword>
<keyword evidence="5" id="KW-0547">Nucleotide-binding</keyword>
<organism evidence="10 11">
    <name type="scientific">Hydnomerulius pinastri MD-312</name>
    <dbReference type="NCBI Taxonomy" id="994086"/>
    <lineage>
        <taxon>Eukaryota</taxon>
        <taxon>Fungi</taxon>
        <taxon>Dikarya</taxon>
        <taxon>Basidiomycota</taxon>
        <taxon>Agaricomycotina</taxon>
        <taxon>Agaricomycetes</taxon>
        <taxon>Agaricomycetidae</taxon>
        <taxon>Boletales</taxon>
        <taxon>Boletales incertae sedis</taxon>
        <taxon>Leucogyrophana</taxon>
    </lineage>
</organism>
<evidence type="ECO:0000256" key="7">
    <source>
        <dbReference type="ARBA" id="ARBA00022840"/>
    </source>
</evidence>
<dbReference type="GO" id="GO:0051731">
    <property type="term" value="F:polynucleotide 5'-hydroxyl-kinase activity"/>
    <property type="evidence" value="ECO:0007669"/>
    <property type="project" value="InterPro"/>
</dbReference>
<dbReference type="GO" id="GO:0005634">
    <property type="term" value="C:nucleus"/>
    <property type="evidence" value="ECO:0007669"/>
    <property type="project" value="TreeGrafter"/>
</dbReference>
<evidence type="ECO:0000256" key="8">
    <source>
        <dbReference type="SAM" id="MobiDB-lite"/>
    </source>
</evidence>
<dbReference type="Pfam" id="PF16575">
    <property type="entry name" value="CLP1_P"/>
    <property type="match status" value="1"/>
</dbReference>
<proteinExistence type="inferred from homology"/>
<dbReference type="InterPro" id="IPR027417">
    <property type="entry name" value="P-loop_NTPase"/>
</dbReference>
<dbReference type="GO" id="GO:0000448">
    <property type="term" value="P:cleavage in ITS2 between 5.8S rRNA and LSU-rRNA of tricistronic rRNA transcript (SSU-rRNA, 5.8S rRNA, LSU-rRNA)"/>
    <property type="evidence" value="ECO:0007669"/>
    <property type="project" value="TreeGrafter"/>
</dbReference>
<evidence type="ECO:0000259" key="9">
    <source>
        <dbReference type="Pfam" id="PF16575"/>
    </source>
</evidence>
<keyword evidence="7" id="KW-0067">ATP-binding</keyword>
<feature type="domain" description="Clp1 P-loop" evidence="9">
    <location>
        <begin position="273"/>
        <end position="425"/>
    </location>
</feature>
<comment type="similarity">
    <text evidence="1">Belongs to the Clp1 family. NOL9/GRC3 subfamily.</text>
</comment>
<dbReference type="GO" id="GO:0005524">
    <property type="term" value="F:ATP binding"/>
    <property type="evidence" value="ECO:0007669"/>
    <property type="project" value="UniProtKB-KW"/>
</dbReference>
<name>A0A0C9VSV7_9AGAM</name>
<dbReference type="Proteomes" id="UP000053820">
    <property type="component" value="Unassembled WGS sequence"/>
</dbReference>
<evidence type="ECO:0000313" key="11">
    <source>
        <dbReference type="Proteomes" id="UP000053820"/>
    </source>
</evidence>
<dbReference type="InterPro" id="IPR032319">
    <property type="entry name" value="CLP1_P"/>
</dbReference>
<dbReference type="PANTHER" id="PTHR12755:SF3">
    <property type="entry name" value="POLYNUCLEOTIDE 5'-HYDROXYL-KINASE NOL9"/>
    <property type="match status" value="1"/>
</dbReference>
<sequence>MISANSDSSSSSVDDLEIALDDSQQTELLSFSANKSKRAWSPSRPMADSSDEEEPGPSRVGDLKNAAPLAHQTPLKAEPTTLSTFCPVLDRNLYLLSESESAPNEKGAILVLHPNESVTLLGTYTICVLQGYISLLGVTLSPSDTKHRVFAPRSSPLPVLSWVAAGGLPDTCTFPVPPVVRQRSECTAILIRYLDTGVEGLGRICRVFDNVFKPPRNPNVFQNLELPELNLITHSTKDIHPFTLPHSWETALSSIDGTQVSDIATAPICLVRGPKKTGKSTFARTLVNRLLDRYRRVAFLECDLGQSEFTPGGMVALNVVENYVFGPPFTHPSLPYRAHYIGSTSPRSSPSYYLSSIQALVETYRLDVQFTTLIDDPSPGDDRIHDTIPLVVNTMGWTKGLGADLNLRIEEFVEPSHIFEIEGPEERGWPAPLQSQHTPQNPTLVPFTQAKARTHVKLEAISSESTNTYHTAIDHRNLNVLSYFHAIFPELSESSSSSSQLKQITASGWDTSLPLCARYPYEVDCSQAFDQVFLTGPGYEDVVPSELTRVLNGAIVGLVSCDSRISDISTQTPTPWPNGCPFPYTPSQPPPDPASSTCHGLALVRGIPLSSVPPHMHILTPLSPQLLSDARILVKGELELPIWGMLDFRESEEGGVTGVERGHVPYLQWGKGEGVGSEKRRVRRNLMRKGQM</sequence>
<dbReference type="PANTHER" id="PTHR12755">
    <property type="entry name" value="CLEAVAGE/POLYADENYLATION FACTOR IA SUBUNIT CLP1P"/>
    <property type="match status" value="1"/>
</dbReference>
<keyword evidence="4" id="KW-0808">Transferase</keyword>
<dbReference type="HOGENOM" id="CLU_010345_0_0_1"/>
<feature type="region of interest" description="Disordered" evidence="8">
    <location>
        <begin position="31"/>
        <end position="64"/>
    </location>
</feature>
<evidence type="ECO:0000256" key="5">
    <source>
        <dbReference type="ARBA" id="ARBA00022741"/>
    </source>
</evidence>
<keyword evidence="11" id="KW-1185">Reference proteome</keyword>
<evidence type="ECO:0000256" key="3">
    <source>
        <dbReference type="ARBA" id="ARBA00019824"/>
    </source>
</evidence>
<evidence type="ECO:0000313" key="10">
    <source>
        <dbReference type="EMBL" id="KIJ60990.1"/>
    </source>
</evidence>
<evidence type="ECO:0000256" key="6">
    <source>
        <dbReference type="ARBA" id="ARBA00022777"/>
    </source>
</evidence>
<dbReference type="InterPro" id="IPR045116">
    <property type="entry name" value="Clp1/Grc3"/>
</dbReference>
<reference evidence="10 11" key="1">
    <citation type="submission" date="2014-04" db="EMBL/GenBank/DDBJ databases">
        <title>Evolutionary Origins and Diversification of the Mycorrhizal Mutualists.</title>
        <authorList>
            <consortium name="DOE Joint Genome Institute"/>
            <consortium name="Mycorrhizal Genomics Consortium"/>
            <person name="Kohler A."/>
            <person name="Kuo A."/>
            <person name="Nagy L.G."/>
            <person name="Floudas D."/>
            <person name="Copeland A."/>
            <person name="Barry K.W."/>
            <person name="Cichocki N."/>
            <person name="Veneault-Fourrey C."/>
            <person name="LaButti K."/>
            <person name="Lindquist E.A."/>
            <person name="Lipzen A."/>
            <person name="Lundell T."/>
            <person name="Morin E."/>
            <person name="Murat C."/>
            <person name="Riley R."/>
            <person name="Ohm R."/>
            <person name="Sun H."/>
            <person name="Tunlid A."/>
            <person name="Henrissat B."/>
            <person name="Grigoriev I.V."/>
            <person name="Hibbett D.S."/>
            <person name="Martin F."/>
        </authorList>
    </citation>
    <scope>NUCLEOTIDE SEQUENCE [LARGE SCALE GENOMIC DNA]</scope>
    <source>
        <strain evidence="10 11">MD-312</strain>
    </source>
</reference>
<dbReference type="OrthoDB" id="2405412at2759"/>
<protein>
    <recommendedName>
        <fullName evidence="3">Polynucleotide 5'-hydroxyl-kinase GRC3</fullName>
    </recommendedName>
    <alternativeName>
        <fullName evidence="2">Polynucleotide 5'-hydroxyl-kinase grc3</fullName>
    </alternativeName>
</protein>
<gene>
    <name evidence="10" type="ORF">HYDPIDRAFT_97607</name>
</gene>
<evidence type="ECO:0000256" key="2">
    <source>
        <dbReference type="ARBA" id="ARBA00018706"/>
    </source>
</evidence>
<evidence type="ECO:0000256" key="1">
    <source>
        <dbReference type="ARBA" id="ARBA00011003"/>
    </source>
</evidence>
<dbReference type="Gene3D" id="3.40.50.300">
    <property type="entry name" value="P-loop containing nucleotide triphosphate hydrolases"/>
    <property type="match status" value="1"/>
</dbReference>